<dbReference type="EMBL" id="OD564785">
    <property type="protein sequence ID" value="CAD7439788.1"/>
    <property type="molecule type" value="Genomic_DNA"/>
</dbReference>
<reference evidence="2" key="1">
    <citation type="submission" date="2020-11" db="EMBL/GenBank/DDBJ databases">
        <authorList>
            <person name="Tran Van P."/>
        </authorList>
    </citation>
    <scope>NUCLEOTIDE SEQUENCE</scope>
</reference>
<accession>A0A7R9ERC5</accession>
<organism evidence="2">
    <name type="scientific">Timema bartmani</name>
    <dbReference type="NCBI Taxonomy" id="61472"/>
    <lineage>
        <taxon>Eukaryota</taxon>
        <taxon>Metazoa</taxon>
        <taxon>Ecdysozoa</taxon>
        <taxon>Arthropoda</taxon>
        <taxon>Hexapoda</taxon>
        <taxon>Insecta</taxon>
        <taxon>Pterygota</taxon>
        <taxon>Neoptera</taxon>
        <taxon>Polyneoptera</taxon>
        <taxon>Phasmatodea</taxon>
        <taxon>Timematodea</taxon>
        <taxon>Timematoidea</taxon>
        <taxon>Timematidae</taxon>
        <taxon>Timema</taxon>
    </lineage>
</organism>
<name>A0A7R9ERC5_9NEOP</name>
<evidence type="ECO:0000313" key="2">
    <source>
        <dbReference type="EMBL" id="CAD7439788.1"/>
    </source>
</evidence>
<gene>
    <name evidence="2" type="ORF">TBIB3V08_LOCUS2335</name>
</gene>
<sequence length="174" mass="19139">MKERKHTWKEVSGCEEMGGGKGNEPEGEKSVWLFEQGILDHGMEPETPDQESEADEVNPHLRVEREWKTISEPPPPSSINRDLNLDLPVLGSLSQHETSALANHATEAVCGTERSEGLLDSYSTCSPKRVVAQCTSMVCIDNSKVYTSGNEMTTLRCTPVVCIDNSKVYTSGVK</sequence>
<protein>
    <submittedName>
        <fullName evidence="2">Uncharacterized protein</fullName>
    </submittedName>
</protein>
<proteinExistence type="predicted"/>
<feature type="region of interest" description="Disordered" evidence="1">
    <location>
        <begin position="1"/>
        <end position="27"/>
    </location>
</feature>
<evidence type="ECO:0000256" key="1">
    <source>
        <dbReference type="SAM" id="MobiDB-lite"/>
    </source>
</evidence>
<dbReference type="AlphaFoldDB" id="A0A7R9ERC5"/>